<dbReference type="PRINTS" id="PR00069">
    <property type="entry name" value="ALDKETRDTASE"/>
</dbReference>
<evidence type="ECO:0000256" key="3">
    <source>
        <dbReference type="ARBA" id="ARBA00023002"/>
    </source>
</evidence>
<evidence type="ECO:0000259" key="8">
    <source>
        <dbReference type="Pfam" id="PF00248"/>
    </source>
</evidence>
<keyword evidence="3" id="KW-0560">Oxidoreductase</keyword>
<feature type="domain" description="NADP-dependent oxidoreductase" evidence="8">
    <location>
        <begin position="15"/>
        <end position="257"/>
    </location>
</feature>
<keyword evidence="10" id="KW-1185">Reference proteome</keyword>
<dbReference type="PANTHER" id="PTHR43827">
    <property type="entry name" value="2,5-DIKETO-D-GLUCONIC ACID REDUCTASE"/>
    <property type="match status" value="1"/>
</dbReference>
<dbReference type="FunFam" id="3.20.20.100:FF:000002">
    <property type="entry name" value="2,5-diketo-D-gluconic acid reductase A"/>
    <property type="match status" value="1"/>
</dbReference>
<dbReference type="InterPro" id="IPR023210">
    <property type="entry name" value="NADP_OxRdtase_dom"/>
</dbReference>
<dbReference type="AlphaFoldDB" id="A0A934MGK9"/>
<evidence type="ECO:0000256" key="1">
    <source>
        <dbReference type="ARBA" id="ARBA00007905"/>
    </source>
</evidence>
<dbReference type="Proteomes" id="UP000609531">
    <property type="component" value="Unassembled WGS sequence"/>
</dbReference>
<evidence type="ECO:0000256" key="2">
    <source>
        <dbReference type="ARBA" id="ARBA00022857"/>
    </source>
</evidence>
<organism evidence="9 10">
    <name type="scientific">Acuticoccus mangrovi</name>
    <dbReference type="NCBI Taxonomy" id="2796142"/>
    <lineage>
        <taxon>Bacteria</taxon>
        <taxon>Pseudomonadati</taxon>
        <taxon>Pseudomonadota</taxon>
        <taxon>Alphaproteobacteria</taxon>
        <taxon>Hyphomicrobiales</taxon>
        <taxon>Amorphaceae</taxon>
        <taxon>Acuticoccus</taxon>
    </lineage>
</organism>
<dbReference type="RefSeq" id="WP_198882590.1">
    <property type="nucleotide sequence ID" value="NZ_JAEKJA010000010.1"/>
</dbReference>
<dbReference type="Gene3D" id="3.20.20.100">
    <property type="entry name" value="NADP-dependent oxidoreductase domain"/>
    <property type="match status" value="1"/>
</dbReference>
<evidence type="ECO:0000256" key="4">
    <source>
        <dbReference type="ARBA" id="ARBA00049445"/>
    </source>
</evidence>
<keyword evidence="2" id="KW-0521">NADP</keyword>
<comment type="similarity">
    <text evidence="1">Belongs to the aldo/keto reductase family.</text>
</comment>
<sequence length="278" mass="29594">MTATFDVAGVSIPKLGIGTFGMNDEACARAVAAGLDLGYRHVDTAEMYQNEKAVGEGIRASGLARDDVFVTTKVWHDHLADGILQAAAEASLERLGLDRVELYLIHWPGRTTPVAEAVAALCKVKHRGLARAVGISNFPVALIEEAVAAADVPLAVNQVEYHPYLDQSKVLATLRKHGMGLTAYCPLARGKVLEDEVIAAIARRHGVPPATIALAWLIGQDGVIAIPKSASPERLKDNFRALDVSLDADERAAISALADPGGRLIDPEFAPNWDDPVA</sequence>
<dbReference type="SUPFAM" id="SSF51430">
    <property type="entry name" value="NAD(P)-linked oxidoreductase"/>
    <property type="match status" value="1"/>
</dbReference>
<dbReference type="InterPro" id="IPR036812">
    <property type="entry name" value="NAD(P)_OxRdtase_dom_sf"/>
</dbReference>
<comment type="caution">
    <text evidence="9">The sequence shown here is derived from an EMBL/GenBank/DDBJ whole genome shotgun (WGS) entry which is preliminary data.</text>
</comment>
<comment type="catalytic activity">
    <reaction evidence="4">
        <text>hydroxyacetone + NADP(+) = methylglyoxal + NADPH + H(+)</text>
        <dbReference type="Rhea" id="RHEA:27986"/>
        <dbReference type="ChEBI" id="CHEBI:15378"/>
        <dbReference type="ChEBI" id="CHEBI:17158"/>
        <dbReference type="ChEBI" id="CHEBI:27957"/>
        <dbReference type="ChEBI" id="CHEBI:57783"/>
        <dbReference type="ChEBI" id="CHEBI:58349"/>
    </reaction>
</comment>
<protein>
    <submittedName>
        <fullName evidence="9">Aldo/keto reductase</fullName>
    </submittedName>
</protein>
<dbReference type="PANTHER" id="PTHR43827:SF3">
    <property type="entry name" value="NADP-DEPENDENT OXIDOREDUCTASE DOMAIN-CONTAINING PROTEIN"/>
    <property type="match status" value="1"/>
</dbReference>
<dbReference type="GO" id="GO:1990002">
    <property type="term" value="F:methylglyoxal reductase (NADPH) (acetol producing) activity"/>
    <property type="evidence" value="ECO:0007669"/>
    <property type="project" value="TreeGrafter"/>
</dbReference>
<dbReference type="InterPro" id="IPR020471">
    <property type="entry name" value="AKR"/>
</dbReference>
<dbReference type="EMBL" id="JAEKJA010000010">
    <property type="protein sequence ID" value="MBJ3776698.1"/>
    <property type="molecule type" value="Genomic_DNA"/>
</dbReference>
<evidence type="ECO:0000256" key="5">
    <source>
        <dbReference type="PIRSR" id="PIRSR000097-1"/>
    </source>
</evidence>
<dbReference type="InterPro" id="IPR018170">
    <property type="entry name" value="Aldo/ket_reductase_CS"/>
</dbReference>
<feature type="active site" description="Proton donor" evidence="5">
    <location>
        <position position="48"/>
    </location>
</feature>
<proteinExistence type="inferred from homology"/>
<feature type="binding site" evidence="6">
    <location>
        <position position="106"/>
    </location>
    <ligand>
        <name>substrate</name>
    </ligand>
</feature>
<feature type="site" description="Lowers pKa of active site Tyr" evidence="7">
    <location>
        <position position="73"/>
    </location>
</feature>
<evidence type="ECO:0000313" key="10">
    <source>
        <dbReference type="Proteomes" id="UP000609531"/>
    </source>
</evidence>
<gene>
    <name evidence="9" type="ORF">JCR33_13410</name>
</gene>
<evidence type="ECO:0000256" key="7">
    <source>
        <dbReference type="PIRSR" id="PIRSR000097-3"/>
    </source>
</evidence>
<evidence type="ECO:0000256" key="6">
    <source>
        <dbReference type="PIRSR" id="PIRSR000097-2"/>
    </source>
</evidence>
<dbReference type="GO" id="GO:0051596">
    <property type="term" value="P:methylglyoxal catabolic process"/>
    <property type="evidence" value="ECO:0007669"/>
    <property type="project" value="TreeGrafter"/>
</dbReference>
<dbReference type="PROSITE" id="PS00062">
    <property type="entry name" value="ALDOKETO_REDUCTASE_2"/>
    <property type="match status" value="1"/>
</dbReference>
<name>A0A934MGK9_9HYPH</name>
<evidence type="ECO:0000313" key="9">
    <source>
        <dbReference type="EMBL" id="MBJ3776698.1"/>
    </source>
</evidence>
<dbReference type="Pfam" id="PF00248">
    <property type="entry name" value="Aldo_ket_red"/>
    <property type="match status" value="1"/>
</dbReference>
<dbReference type="PROSITE" id="PS00798">
    <property type="entry name" value="ALDOKETO_REDUCTASE_1"/>
    <property type="match status" value="1"/>
</dbReference>
<accession>A0A934MGK9</accession>
<reference evidence="9" key="1">
    <citation type="submission" date="2020-12" db="EMBL/GenBank/DDBJ databases">
        <title>Bacterial taxonomy.</title>
        <authorList>
            <person name="Pan X."/>
        </authorList>
    </citation>
    <scope>NUCLEOTIDE SEQUENCE</scope>
    <source>
        <strain evidence="9">B2012</strain>
    </source>
</reference>
<dbReference type="PIRSF" id="PIRSF000097">
    <property type="entry name" value="AKR"/>
    <property type="match status" value="1"/>
</dbReference>